<dbReference type="Gene3D" id="3.40.50.150">
    <property type="entry name" value="Vaccinia Virus protein VP39"/>
    <property type="match status" value="1"/>
</dbReference>
<evidence type="ECO:0000313" key="2">
    <source>
        <dbReference type="EMBL" id="KAJ3475780.1"/>
    </source>
</evidence>
<accession>A0AAD5YD83</accession>
<reference evidence="2" key="1">
    <citation type="submission" date="2022-07" db="EMBL/GenBank/DDBJ databases">
        <title>Genome Sequence of Physisporinus lineatus.</title>
        <authorList>
            <person name="Buettner E."/>
        </authorList>
    </citation>
    <scope>NUCLEOTIDE SEQUENCE</scope>
    <source>
        <strain evidence="2">VT162</strain>
    </source>
</reference>
<organism evidence="2 3">
    <name type="scientific">Meripilus lineatus</name>
    <dbReference type="NCBI Taxonomy" id="2056292"/>
    <lineage>
        <taxon>Eukaryota</taxon>
        <taxon>Fungi</taxon>
        <taxon>Dikarya</taxon>
        <taxon>Basidiomycota</taxon>
        <taxon>Agaricomycotina</taxon>
        <taxon>Agaricomycetes</taxon>
        <taxon>Polyporales</taxon>
        <taxon>Meripilaceae</taxon>
        <taxon>Meripilus</taxon>
    </lineage>
</organism>
<evidence type="ECO:0000313" key="3">
    <source>
        <dbReference type="Proteomes" id="UP001212997"/>
    </source>
</evidence>
<evidence type="ECO:0000256" key="1">
    <source>
        <dbReference type="SAM" id="MobiDB-lite"/>
    </source>
</evidence>
<dbReference type="InterPro" id="IPR029063">
    <property type="entry name" value="SAM-dependent_MTases_sf"/>
</dbReference>
<dbReference type="AlphaFoldDB" id="A0AAD5YD83"/>
<sequence length="569" mass="64400">MPSPMLSPSGSSLTTPTNVTKPTKSKKSHFVFKHGSKLHAYDKKEAPYPLSYDREVLDLWAMDHALISRVKDVQTFIDFKDKPPKRCLDLGTMLGDWVISCANYWPECTFVGFDLVDLQIPLKFVPQSVASRIEWVHGNFLTNGLPFPDNEFDHVHMEGVALAVPEDKVCINIMSFGVYSHIYFLRKVGVFLRHAVFPILPKWFTQPLHLESELILKSVKLGPNSSQTSLLNSDGLVHDHALLEFLFYAVFENRFINPTPSSILPLHFSSTFRHVLSPPLLSFPTPPVAPLLPLPGEHLPRQLAPTIITSDPLDPSCCFLPERKAVSLWPNASTVSLISLSDVDPDSPEPAGVNWRPLSVRTDSRLSPVHEWKISTDDTSTYTPSTSSSSRHSHRLSLAVLTSEESTQIGDDSTLELIPVPKFRALEEKMLYMQLYRAVGNVFAIKEAMWEELLELVRKGDQRLKKYGFRETDYDEVVARKQFDRFIKRYKDDTQNRLSLWYSLSRTGWDVPDRSPLSPAELAEETRLRKTILEARKTATEEDFKVPARTIRLLVGVKGDKSTCDPVCA</sequence>
<proteinExistence type="predicted"/>
<name>A0AAD5YD83_9APHY</name>
<dbReference type="EMBL" id="JANAWD010000800">
    <property type="protein sequence ID" value="KAJ3475780.1"/>
    <property type="molecule type" value="Genomic_DNA"/>
</dbReference>
<keyword evidence="3" id="KW-1185">Reference proteome</keyword>
<evidence type="ECO:0008006" key="4">
    <source>
        <dbReference type="Google" id="ProtNLM"/>
    </source>
</evidence>
<dbReference type="SUPFAM" id="SSF53335">
    <property type="entry name" value="S-adenosyl-L-methionine-dependent methyltransferases"/>
    <property type="match status" value="1"/>
</dbReference>
<gene>
    <name evidence="2" type="ORF">NLI96_g11608</name>
</gene>
<comment type="caution">
    <text evidence="2">The sequence shown here is derived from an EMBL/GenBank/DDBJ whole genome shotgun (WGS) entry which is preliminary data.</text>
</comment>
<feature type="region of interest" description="Disordered" evidence="1">
    <location>
        <begin position="1"/>
        <end position="28"/>
    </location>
</feature>
<feature type="compositionally biased region" description="Low complexity" evidence="1">
    <location>
        <begin position="1"/>
        <end position="17"/>
    </location>
</feature>
<protein>
    <recommendedName>
        <fullName evidence="4">Methyltransferase domain-containing protein</fullName>
    </recommendedName>
</protein>
<dbReference type="Proteomes" id="UP001212997">
    <property type="component" value="Unassembled WGS sequence"/>
</dbReference>